<evidence type="ECO:0000313" key="1">
    <source>
        <dbReference type="EMBL" id="GAJ95540.1"/>
    </source>
</evidence>
<protein>
    <recommendedName>
        <fullName evidence="3">Transposase</fullName>
    </recommendedName>
</protein>
<dbReference type="EMBL" id="BAYX01000012">
    <property type="protein sequence ID" value="GAJ95540.1"/>
    <property type="molecule type" value="Genomic_DNA"/>
</dbReference>
<sequence length="132" mass="14672">MARTAAVQAENCKLTERVVKLEGELHWRGSIVLRRGRLPTKTTPAVGELVDLPDTGFATIEKPEGQKSGGDPLPEYLPRERVEMNLPMSEHDGPIGSCVAKQSDTVTQLSRRLRRRKRTGMGRLVAGWQDIL</sequence>
<dbReference type="Proteomes" id="UP000026941">
    <property type="component" value="Unassembled WGS sequence"/>
</dbReference>
<gene>
    <name evidence="1" type="ORF">RRH01S_12_00970</name>
</gene>
<evidence type="ECO:0000313" key="2">
    <source>
        <dbReference type="Proteomes" id="UP000026941"/>
    </source>
</evidence>
<evidence type="ECO:0008006" key="3">
    <source>
        <dbReference type="Google" id="ProtNLM"/>
    </source>
</evidence>
<proteinExistence type="predicted"/>
<accession>A0AA87QA57</accession>
<dbReference type="AlphaFoldDB" id="A0AA87QA57"/>
<name>A0AA87QA57_RHIRH</name>
<reference evidence="1 2" key="1">
    <citation type="submission" date="2014-05" db="EMBL/GenBank/DDBJ databases">
        <title>Whole genome shotgun sequence of Rhizobium rhizogenes NBRC 13257.</title>
        <authorList>
            <person name="Katano-Makiyama Y."/>
            <person name="Hosoyama A."/>
            <person name="Hashimoto M."/>
            <person name="Hosoyama Y."/>
            <person name="Noguchi M."/>
            <person name="Tsuchikane K."/>
            <person name="Kimura A."/>
            <person name="Ohji S."/>
            <person name="Ichikawa N."/>
            <person name="Yamazoe A."/>
            <person name="Fujita N."/>
        </authorList>
    </citation>
    <scope>NUCLEOTIDE SEQUENCE [LARGE SCALE GENOMIC DNA]</scope>
    <source>
        <strain evidence="1 2">NBRC 13257</strain>
    </source>
</reference>
<organism evidence="1 2">
    <name type="scientific">Rhizobium rhizogenes NBRC 13257</name>
    <dbReference type="NCBI Taxonomy" id="1220581"/>
    <lineage>
        <taxon>Bacteria</taxon>
        <taxon>Pseudomonadati</taxon>
        <taxon>Pseudomonadota</taxon>
        <taxon>Alphaproteobacteria</taxon>
        <taxon>Hyphomicrobiales</taxon>
        <taxon>Rhizobiaceae</taxon>
        <taxon>Rhizobium/Agrobacterium group</taxon>
        <taxon>Rhizobium</taxon>
    </lineage>
</organism>
<comment type="caution">
    <text evidence="1">The sequence shown here is derived from an EMBL/GenBank/DDBJ whole genome shotgun (WGS) entry which is preliminary data.</text>
</comment>